<dbReference type="Gene3D" id="1.10.3730.10">
    <property type="entry name" value="ProC C-terminal domain-like"/>
    <property type="match status" value="1"/>
</dbReference>
<keyword evidence="2 4" id="KW-0521">NADP</keyword>
<evidence type="ECO:0000259" key="7">
    <source>
        <dbReference type="Pfam" id="PF14748"/>
    </source>
</evidence>
<gene>
    <name evidence="4 8" type="primary">proC</name>
    <name evidence="8" type="ORF">GCM10011383_08930</name>
</gene>
<comment type="catalytic activity">
    <reaction evidence="4">
        <text>L-proline + NAD(+) = (S)-1-pyrroline-5-carboxylate + NADH + 2 H(+)</text>
        <dbReference type="Rhea" id="RHEA:14105"/>
        <dbReference type="ChEBI" id="CHEBI:15378"/>
        <dbReference type="ChEBI" id="CHEBI:17388"/>
        <dbReference type="ChEBI" id="CHEBI:57540"/>
        <dbReference type="ChEBI" id="CHEBI:57945"/>
        <dbReference type="ChEBI" id="CHEBI:60039"/>
        <dbReference type="EC" id="1.5.1.2"/>
    </reaction>
</comment>
<keyword evidence="9" id="KW-1185">Reference proteome</keyword>
<comment type="similarity">
    <text evidence="1 4">Belongs to the pyrroline-5-carboxylate reductase family.</text>
</comment>
<evidence type="ECO:0000256" key="3">
    <source>
        <dbReference type="ARBA" id="ARBA00023002"/>
    </source>
</evidence>
<dbReference type="SUPFAM" id="SSF48179">
    <property type="entry name" value="6-phosphogluconate dehydrogenase C-terminal domain-like"/>
    <property type="match status" value="1"/>
</dbReference>
<dbReference type="InterPro" id="IPR000304">
    <property type="entry name" value="Pyrroline-COOH_reductase"/>
</dbReference>
<dbReference type="InterPro" id="IPR028939">
    <property type="entry name" value="P5C_Rdtase_cat_N"/>
</dbReference>
<organism evidence="8 9">
    <name type="scientific">Hymenobacter cavernae</name>
    <dbReference type="NCBI Taxonomy" id="2044852"/>
    <lineage>
        <taxon>Bacteria</taxon>
        <taxon>Pseudomonadati</taxon>
        <taxon>Bacteroidota</taxon>
        <taxon>Cytophagia</taxon>
        <taxon>Cytophagales</taxon>
        <taxon>Hymenobacteraceae</taxon>
        <taxon>Hymenobacter</taxon>
    </lineage>
</organism>
<keyword evidence="4" id="KW-0641">Proline biosynthesis</keyword>
<comment type="pathway">
    <text evidence="4">Amino-acid biosynthesis; L-proline biosynthesis; L-proline from L-glutamate 5-semialdehyde: step 1/1.</text>
</comment>
<dbReference type="Gene3D" id="3.40.50.720">
    <property type="entry name" value="NAD(P)-binding Rossmann-like Domain"/>
    <property type="match status" value="1"/>
</dbReference>
<name>A0ABQ1TP09_9BACT</name>
<reference evidence="9" key="1">
    <citation type="journal article" date="2019" name="Int. J. Syst. Evol. Microbiol.">
        <title>The Global Catalogue of Microorganisms (GCM) 10K type strain sequencing project: providing services to taxonomists for standard genome sequencing and annotation.</title>
        <authorList>
            <consortium name="The Broad Institute Genomics Platform"/>
            <consortium name="The Broad Institute Genome Sequencing Center for Infectious Disease"/>
            <person name="Wu L."/>
            <person name="Ma J."/>
        </authorList>
    </citation>
    <scope>NUCLEOTIDE SEQUENCE [LARGE SCALE GENOMIC DNA]</scope>
    <source>
        <strain evidence="9">CGMCC 1.15197</strain>
    </source>
</reference>
<feature type="domain" description="Pyrroline-5-carboxylate reductase catalytic N-terminal" evidence="6">
    <location>
        <begin position="11"/>
        <end position="105"/>
    </location>
</feature>
<dbReference type="PANTHER" id="PTHR11645:SF0">
    <property type="entry name" value="PYRROLINE-5-CARBOXYLATE REDUCTASE 3"/>
    <property type="match status" value="1"/>
</dbReference>
<comment type="subcellular location">
    <subcellularLocation>
        <location evidence="4">Cytoplasm</location>
    </subcellularLocation>
</comment>
<comment type="catalytic activity">
    <reaction evidence="4">
        <text>L-proline + NADP(+) = (S)-1-pyrroline-5-carboxylate + NADPH + 2 H(+)</text>
        <dbReference type="Rhea" id="RHEA:14109"/>
        <dbReference type="ChEBI" id="CHEBI:15378"/>
        <dbReference type="ChEBI" id="CHEBI:17388"/>
        <dbReference type="ChEBI" id="CHEBI:57783"/>
        <dbReference type="ChEBI" id="CHEBI:58349"/>
        <dbReference type="ChEBI" id="CHEBI:60039"/>
        <dbReference type="EC" id="1.5.1.2"/>
    </reaction>
</comment>
<sequence>MIFSMRNSTTQIAILGSGNIGIALAKGLVKAEIFDPAQITLTRRNSAALAPLAQDGYATSSDNLAAVEQADIIVLAVLPQQLNKVLDGIKASINPDKHLIISVISGVSCQDIRQEVGVAVPVVRAMPNTAISIGQSMTCVASDCASEEQMTLVEGLFNTVGSTIRINEELMTSATALCACGIAFFLRSIRAASQGGTEIGFHAHDALKMAAQTAKGAADLLLQLASHPEQEIDKVTSPKGCTIAGLNEMEHNGFSSAMIKGIKLSAEKAGTLYKEG</sequence>
<dbReference type="InterPro" id="IPR008927">
    <property type="entry name" value="6-PGluconate_DH-like_C_sf"/>
</dbReference>
<keyword evidence="4" id="KW-0963">Cytoplasm</keyword>
<evidence type="ECO:0000313" key="8">
    <source>
        <dbReference type="EMBL" id="GGF00276.1"/>
    </source>
</evidence>
<evidence type="ECO:0000256" key="1">
    <source>
        <dbReference type="ARBA" id="ARBA00005525"/>
    </source>
</evidence>
<dbReference type="SUPFAM" id="SSF51735">
    <property type="entry name" value="NAD(P)-binding Rossmann-fold domains"/>
    <property type="match status" value="1"/>
</dbReference>
<dbReference type="NCBIfam" id="TIGR00112">
    <property type="entry name" value="proC"/>
    <property type="match status" value="1"/>
</dbReference>
<feature type="domain" description="Pyrroline-5-carboxylate reductase dimerisation" evidence="7">
    <location>
        <begin position="168"/>
        <end position="270"/>
    </location>
</feature>
<comment type="function">
    <text evidence="4">Catalyzes the reduction of 1-pyrroline-5-carboxylate (PCA) to L-proline.</text>
</comment>
<comment type="caution">
    <text evidence="8">The sequence shown here is derived from an EMBL/GenBank/DDBJ whole genome shotgun (WGS) entry which is preliminary data.</text>
</comment>
<dbReference type="InterPro" id="IPR029036">
    <property type="entry name" value="P5CR_dimer"/>
</dbReference>
<dbReference type="InterPro" id="IPR036291">
    <property type="entry name" value="NAD(P)-bd_dom_sf"/>
</dbReference>
<accession>A0ABQ1TP09</accession>
<dbReference type="Pfam" id="PF03807">
    <property type="entry name" value="F420_oxidored"/>
    <property type="match status" value="1"/>
</dbReference>
<evidence type="ECO:0000259" key="6">
    <source>
        <dbReference type="Pfam" id="PF03807"/>
    </source>
</evidence>
<dbReference type="Proteomes" id="UP000632273">
    <property type="component" value="Unassembled WGS sequence"/>
</dbReference>
<dbReference type="HAMAP" id="MF_01925">
    <property type="entry name" value="P5C_reductase"/>
    <property type="match status" value="1"/>
</dbReference>
<dbReference type="EMBL" id="BMHT01000002">
    <property type="protein sequence ID" value="GGF00276.1"/>
    <property type="molecule type" value="Genomic_DNA"/>
</dbReference>
<dbReference type="Pfam" id="PF14748">
    <property type="entry name" value="P5CR_dimer"/>
    <property type="match status" value="1"/>
</dbReference>
<proteinExistence type="inferred from homology"/>
<evidence type="ECO:0000313" key="9">
    <source>
        <dbReference type="Proteomes" id="UP000632273"/>
    </source>
</evidence>
<evidence type="ECO:0000256" key="5">
    <source>
        <dbReference type="NCBIfam" id="TIGR00112"/>
    </source>
</evidence>
<evidence type="ECO:0000256" key="2">
    <source>
        <dbReference type="ARBA" id="ARBA00022857"/>
    </source>
</evidence>
<dbReference type="EC" id="1.5.1.2" evidence="4 5"/>
<evidence type="ECO:0000256" key="4">
    <source>
        <dbReference type="HAMAP-Rule" id="MF_01925"/>
    </source>
</evidence>
<dbReference type="PANTHER" id="PTHR11645">
    <property type="entry name" value="PYRROLINE-5-CARBOXYLATE REDUCTASE"/>
    <property type="match status" value="1"/>
</dbReference>
<keyword evidence="4" id="KW-0028">Amino-acid biosynthesis</keyword>
<keyword evidence="3 4" id="KW-0560">Oxidoreductase</keyword>
<protein>
    <recommendedName>
        <fullName evidence="4 5">Pyrroline-5-carboxylate reductase</fullName>
        <shortName evidence="4">P5C reductase</shortName>
        <shortName evidence="4">P5CR</shortName>
        <ecNumber evidence="4 5">1.5.1.2</ecNumber>
    </recommendedName>
    <alternativeName>
        <fullName evidence="4">PCA reductase</fullName>
    </alternativeName>
</protein>
<dbReference type="PIRSF" id="PIRSF000193">
    <property type="entry name" value="Pyrrol-5-carb_rd"/>
    <property type="match status" value="1"/>
</dbReference>